<dbReference type="CDD" id="cd03820">
    <property type="entry name" value="GT4_AmsD-like"/>
    <property type="match status" value="1"/>
</dbReference>
<dbReference type="Pfam" id="PF00534">
    <property type="entry name" value="Glycos_transf_1"/>
    <property type="match status" value="1"/>
</dbReference>
<name>A0ABM7C6L8_9FLAO</name>
<protein>
    <submittedName>
        <fullName evidence="3">Glycosyltransferase family 4 protein</fullName>
    </submittedName>
</protein>
<sequence>MKLLYITNGITGAGGLERVLSIKASYLADHYNYEITILSLNEGSKTPFYNFSPKIKLRSISVLGNPLQYFIAYKNGLKQIVDEVQPDVISVCDDGLKGFFIPSLMKTKARFIYERHVSKLIEARADHGFLKSLSTKLKWMTMERMAKKFSRFVVLTEGNKQEWMSLKNVEVIPNPLSFYPEESSSLEEKTVICVGKISYQKGQDLLVSAWEKVWQTHPDWKLELYGYGNEDFLATEALQQKNIHHFPPEKNIMEKYLKSSIYVMSSRFEGFGMVLIEAMACGVPCVSFDCNYGPSDIIINNEDGILVKKESSTDLADQLLVLIENKDLRQKYGKTAKMNVLRFEQNVIAQKWDNLFKKVQEEI</sequence>
<dbReference type="EMBL" id="CP034158">
    <property type="protein sequence ID" value="AZI66627.1"/>
    <property type="molecule type" value="Genomic_DNA"/>
</dbReference>
<dbReference type="Proteomes" id="UP000274483">
    <property type="component" value="Chromosome"/>
</dbReference>
<dbReference type="InterPro" id="IPR001296">
    <property type="entry name" value="Glyco_trans_1"/>
</dbReference>
<dbReference type="RefSeq" id="WP_124757222.1">
    <property type="nucleotide sequence ID" value="NZ_CBCRWA010000003.1"/>
</dbReference>
<dbReference type="Pfam" id="PF13439">
    <property type="entry name" value="Glyco_transf_4"/>
    <property type="match status" value="1"/>
</dbReference>
<evidence type="ECO:0000313" key="3">
    <source>
        <dbReference type="EMBL" id="AZI66627.1"/>
    </source>
</evidence>
<reference evidence="3 4" key="1">
    <citation type="submission" date="2018-11" db="EMBL/GenBank/DDBJ databases">
        <title>Proposal to divide the Flavobacteriaceae and reorganize its genera based on Amino Acid Identity values calculated from whole genome sequences.</title>
        <authorList>
            <person name="Nicholson A.C."/>
            <person name="Gulvik C.A."/>
            <person name="Whitney A.M."/>
            <person name="Humrighouse B.W."/>
            <person name="Bell M."/>
            <person name="Holmes B."/>
            <person name="Steigerwalt A.G."/>
            <person name="Villarma A."/>
            <person name="Sheth M."/>
            <person name="Batra D."/>
            <person name="Pryor J."/>
            <person name="Bernardet J.-F."/>
            <person name="Hugo C."/>
            <person name="Kampfer P."/>
            <person name="Newman J.D."/>
            <person name="McQuiston J.R."/>
        </authorList>
    </citation>
    <scope>NUCLEOTIDE SEQUENCE [LARGE SCALE GENOMIC DNA]</scope>
    <source>
        <strain evidence="3 4">H3001</strain>
    </source>
</reference>
<gene>
    <name evidence="3" type="ORF">EIB71_02555</name>
</gene>
<evidence type="ECO:0000313" key="4">
    <source>
        <dbReference type="Proteomes" id="UP000274483"/>
    </source>
</evidence>
<accession>A0ABM7C6L8</accession>
<organism evidence="3 4">
    <name type="scientific">Kaistella daneshvariae</name>
    <dbReference type="NCBI Taxonomy" id="2487074"/>
    <lineage>
        <taxon>Bacteria</taxon>
        <taxon>Pseudomonadati</taxon>
        <taxon>Bacteroidota</taxon>
        <taxon>Flavobacteriia</taxon>
        <taxon>Flavobacteriales</taxon>
        <taxon>Weeksellaceae</taxon>
        <taxon>Chryseobacterium group</taxon>
        <taxon>Kaistella</taxon>
    </lineage>
</organism>
<dbReference type="PANTHER" id="PTHR12526:SF630">
    <property type="entry name" value="GLYCOSYLTRANSFERASE"/>
    <property type="match status" value="1"/>
</dbReference>
<evidence type="ECO:0000259" key="1">
    <source>
        <dbReference type="Pfam" id="PF00534"/>
    </source>
</evidence>
<keyword evidence="4" id="KW-1185">Reference proteome</keyword>
<dbReference type="InterPro" id="IPR028098">
    <property type="entry name" value="Glyco_trans_4-like_N"/>
</dbReference>
<feature type="domain" description="Glycosyl transferase family 1" evidence="1">
    <location>
        <begin position="185"/>
        <end position="337"/>
    </location>
</feature>
<evidence type="ECO:0000259" key="2">
    <source>
        <dbReference type="Pfam" id="PF13439"/>
    </source>
</evidence>
<dbReference type="SUPFAM" id="SSF53756">
    <property type="entry name" value="UDP-Glycosyltransferase/glycogen phosphorylase"/>
    <property type="match status" value="1"/>
</dbReference>
<dbReference type="Gene3D" id="3.40.50.2000">
    <property type="entry name" value="Glycogen Phosphorylase B"/>
    <property type="match status" value="2"/>
</dbReference>
<feature type="domain" description="Glycosyltransferase subfamily 4-like N-terminal" evidence="2">
    <location>
        <begin position="14"/>
        <end position="175"/>
    </location>
</feature>
<proteinExistence type="predicted"/>
<dbReference type="PANTHER" id="PTHR12526">
    <property type="entry name" value="GLYCOSYLTRANSFERASE"/>
    <property type="match status" value="1"/>
</dbReference>